<comment type="similarity">
    <text evidence="1">Belongs to the 3-beta-HSD family.</text>
</comment>
<keyword evidence="2" id="KW-0560">Oxidoreductase</keyword>
<dbReference type="PANTHER" id="PTHR43245">
    <property type="entry name" value="BIFUNCTIONAL POLYMYXIN RESISTANCE PROTEIN ARNA"/>
    <property type="match status" value="1"/>
</dbReference>
<dbReference type="GO" id="GO:0016616">
    <property type="term" value="F:oxidoreductase activity, acting on the CH-OH group of donors, NAD or NADP as acceptor"/>
    <property type="evidence" value="ECO:0007669"/>
    <property type="project" value="InterPro"/>
</dbReference>
<evidence type="ECO:0000256" key="1">
    <source>
        <dbReference type="ARBA" id="ARBA00009219"/>
    </source>
</evidence>
<organism evidence="4 5">
    <name type="scientific">Hymenoscyphus fraxineus</name>
    <dbReference type="NCBI Taxonomy" id="746836"/>
    <lineage>
        <taxon>Eukaryota</taxon>
        <taxon>Fungi</taxon>
        <taxon>Dikarya</taxon>
        <taxon>Ascomycota</taxon>
        <taxon>Pezizomycotina</taxon>
        <taxon>Leotiomycetes</taxon>
        <taxon>Helotiales</taxon>
        <taxon>Helotiaceae</taxon>
        <taxon>Hymenoscyphus</taxon>
    </lineage>
</organism>
<dbReference type="InterPro" id="IPR002225">
    <property type="entry name" value="3Beta_OHSteriod_DH/Estase"/>
</dbReference>
<accession>A0A9N9L7V9</accession>
<dbReference type="AlphaFoldDB" id="A0A9N9L7V9"/>
<evidence type="ECO:0000259" key="3">
    <source>
        <dbReference type="Pfam" id="PF01073"/>
    </source>
</evidence>
<evidence type="ECO:0000256" key="2">
    <source>
        <dbReference type="ARBA" id="ARBA00023002"/>
    </source>
</evidence>
<evidence type="ECO:0000313" key="5">
    <source>
        <dbReference type="Proteomes" id="UP000696280"/>
    </source>
</evidence>
<dbReference type="EMBL" id="CAJVRL010000126">
    <property type="protein sequence ID" value="CAG8962035.1"/>
    <property type="molecule type" value="Genomic_DNA"/>
</dbReference>
<keyword evidence="5" id="KW-1185">Reference proteome</keyword>
<feature type="domain" description="3-beta hydroxysteroid dehydrogenase/isomerase" evidence="3">
    <location>
        <begin position="11"/>
        <end position="262"/>
    </location>
</feature>
<evidence type="ECO:0000313" key="4">
    <source>
        <dbReference type="EMBL" id="CAG8962035.1"/>
    </source>
</evidence>
<dbReference type="OrthoDB" id="10058185at2759"/>
<dbReference type="GO" id="GO:0006694">
    <property type="term" value="P:steroid biosynthetic process"/>
    <property type="evidence" value="ECO:0007669"/>
    <property type="project" value="InterPro"/>
</dbReference>
<dbReference type="InterPro" id="IPR036291">
    <property type="entry name" value="NAD(P)-bd_dom_sf"/>
</dbReference>
<dbReference type="PANTHER" id="PTHR43245:SF51">
    <property type="entry name" value="SHORT CHAIN DEHYDROGENASE_REDUCTASE FAMILY 42E, MEMBER 2"/>
    <property type="match status" value="1"/>
</dbReference>
<dbReference type="Gene3D" id="3.40.50.720">
    <property type="entry name" value="NAD(P)-binding Rossmann-like Domain"/>
    <property type="match status" value="1"/>
</dbReference>
<gene>
    <name evidence="4" type="ORF">HYFRA_00014144</name>
</gene>
<protein>
    <recommendedName>
        <fullName evidence="3">3-beta hydroxysteroid dehydrogenase/isomerase domain-containing protein</fullName>
    </recommendedName>
</protein>
<dbReference type="Pfam" id="PF01073">
    <property type="entry name" value="3Beta_HSD"/>
    <property type="match status" value="1"/>
</dbReference>
<reference evidence="4" key="1">
    <citation type="submission" date="2021-07" db="EMBL/GenBank/DDBJ databases">
        <authorList>
            <person name="Durling M."/>
        </authorList>
    </citation>
    <scope>NUCLEOTIDE SEQUENCE</scope>
</reference>
<name>A0A9N9L7V9_9HELO</name>
<comment type="caution">
    <text evidence="4">The sequence shown here is derived from an EMBL/GenBank/DDBJ whole genome shotgun (WGS) entry which is preliminary data.</text>
</comment>
<dbReference type="Proteomes" id="UP000696280">
    <property type="component" value="Unassembled WGS sequence"/>
</dbReference>
<dbReference type="SUPFAM" id="SSF51735">
    <property type="entry name" value="NAD(P)-binding Rossmann-fold domains"/>
    <property type="match status" value="1"/>
</dbReference>
<proteinExistence type="inferred from homology"/>
<sequence>MASDGNLGVVLVIGGCGFLGSRLVKTILSSHQKVESVHVMSRSPTQNLQPKATYHAGDIKNHDHVSCLLEKIKPTVIFHTASPKYTEPDALLRSTNVDATRVLLECATASPSVKAFVYTGTDSAIVQSPCVRLTEETAKLHTEKSPVNAYAKTKAIADIEVPVIRIPGLYGEDDDNCVGTLLGSVKKNQYKIQLGDNKRHFEFVYIESACIAHILAAKALLSEKEETKVGGEAFFISDDVSMPYFDFARKIYAGAGYPVKKSEIKVMSYEMILGLTILGEWIYWIFTFGTRRPSLKREGVEYLAGGAQWDISKAKERLGYQPVADQDATIRKVAEWEAKRLGIWVDI</sequence>
<dbReference type="InterPro" id="IPR050177">
    <property type="entry name" value="Lipid_A_modif_metabolic_enz"/>
</dbReference>